<feature type="domain" description="HNH nuclease" evidence="1">
    <location>
        <begin position="322"/>
        <end position="374"/>
    </location>
</feature>
<evidence type="ECO:0000259" key="1">
    <source>
        <dbReference type="SMART" id="SM00507"/>
    </source>
</evidence>
<name>A0A7K3VWB7_9ACTN</name>
<dbReference type="InterPro" id="IPR003615">
    <property type="entry name" value="HNH_nuc"/>
</dbReference>
<proteinExistence type="predicted"/>
<dbReference type="AlphaFoldDB" id="A0A7K3VWB7"/>
<dbReference type="CDD" id="cd00085">
    <property type="entry name" value="HNHc"/>
    <property type="match status" value="1"/>
</dbReference>
<evidence type="ECO:0000313" key="2">
    <source>
        <dbReference type="EMBL" id="NEK56936.1"/>
    </source>
</evidence>
<protein>
    <submittedName>
        <fullName evidence="2">DUF222 domain-containing protein</fullName>
    </submittedName>
</protein>
<comment type="caution">
    <text evidence="2">The sequence shown here is derived from an EMBL/GenBank/DDBJ whole genome shotgun (WGS) entry which is preliminary data.</text>
</comment>
<dbReference type="RefSeq" id="WP_163480122.1">
    <property type="nucleotide sequence ID" value="NZ_JAAGWF010000004.1"/>
</dbReference>
<dbReference type="InterPro" id="IPR003870">
    <property type="entry name" value="DUF222"/>
</dbReference>
<dbReference type="SMART" id="SM00507">
    <property type="entry name" value="HNHc"/>
    <property type="match status" value="1"/>
</dbReference>
<evidence type="ECO:0000313" key="3">
    <source>
        <dbReference type="Proteomes" id="UP000470246"/>
    </source>
</evidence>
<organism evidence="2 3">
    <name type="scientific">Geodermatophilus sabuli</name>
    <dbReference type="NCBI Taxonomy" id="1564158"/>
    <lineage>
        <taxon>Bacteria</taxon>
        <taxon>Bacillati</taxon>
        <taxon>Actinomycetota</taxon>
        <taxon>Actinomycetes</taxon>
        <taxon>Geodermatophilales</taxon>
        <taxon>Geodermatophilaceae</taxon>
        <taxon>Geodermatophilus</taxon>
    </lineage>
</organism>
<dbReference type="Pfam" id="PF02720">
    <property type="entry name" value="DUF222"/>
    <property type="match status" value="1"/>
</dbReference>
<accession>A0A7K3VWB7</accession>
<dbReference type="Gene3D" id="1.10.30.50">
    <property type="match status" value="1"/>
</dbReference>
<gene>
    <name evidence="2" type="ORF">GCU56_03500</name>
</gene>
<sequence>MDELHTVLDALAGHDLHALSDGALLDRTAVLVAGRNRLDAELTRTVRAADTRQAAEHDGLKSMQSWLRGHARLSTAEAGRILRAGRALEALPAVAAAFAAGTITAEQVTVVVPVTTPERLAAAADQSVDVAEVDAVLAATAASRQPVQLARVVGHYLTRLAPDGIEPDPTEGRALTLARHPDGSLSVRGELDTVGGEKLAAALESLVQAGRCAGDRRTRAQTLGDALVQLADTALASGRLPVLRTVKPHVVLTIDLADLADPAIGAGAAGIGAGVAETGFGATLSAARARWLACDATITRLVLDPDGLPLDVGRTARVVPPHLRRAVEHRDRHCVFTGCTAPTHWCDVHHLLEWINGGATSLDNSALLCERHHTKVHHGYRIERQPDGRWRTWRPDGTQIHLHPDRLAA</sequence>
<reference evidence="2 3" key="1">
    <citation type="submission" date="2020-02" db="EMBL/GenBank/DDBJ databases">
        <title>Geodermatophilus sabuli CPCC 205279 I12A-02694.</title>
        <authorList>
            <person name="Jiang Z."/>
        </authorList>
    </citation>
    <scope>NUCLEOTIDE SEQUENCE [LARGE SCALE GENOMIC DNA]</scope>
    <source>
        <strain evidence="2 3">I12A-02694</strain>
    </source>
</reference>
<dbReference type="EMBL" id="JAAGWF010000004">
    <property type="protein sequence ID" value="NEK56936.1"/>
    <property type="molecule type" value="Genomic_DNA"/>
</dbReference>
<dbReference type="Proteomes" id="UP000470246">
    <property type="component" value="Unassembled WGS sequence"/>
</dbReference>
<keyword evidence="3" id="KW-1185">Reference proteome</keyword>